<dbReference type="Proteomes" id="UP001560267">
    <property type="component" value="Unassembled WGS sequence"/>
</dbReference>
<evidence type="ECO:0000313" key="2">
    <source>
        <dbReference type="Proteomes" id="UP001560267"/>
    </source>
</evidence>
<reference evidence="1 2" key="1">
    <citation type="submission" date="2024-07" db="EMBL/GenBank/DDBJ databases">
        <title>Draft Genome Sequence of Ferrimicrobium acidiphilum Strain YE2023, Isolated from a Pulp of Bioleach Reactor.</title>
        <authorList>
            <person name="Elkina Y.A."/>
            <person name="Bulaeva A.G."/>
            <person name="Beletsky A.V."/>
            <person name="Mardanov A.V."/>
        </authorList>
    </citation>
    <scope>NUCLEOTIDE SEQUENCE [LARGE SCALE GENOMIC DNA]</scope>
    <source>
        <strain evidence="1 2">YE2023</strain>
    </source>
</reference>
<protein>
    <submittedName>
        <fullName evidence="1">Uncharacterized protein</fullName>
    </submittedName>
</protein>
<comment type="caution">
    <text evidence="1">The sequence shown here is derived from an EMBL/GenBank/DDBJ whole genome shotgun (WGS) entry which is preliminary data.</text>
</comment>
<dbReference type="EMBL" id="JBFSHR010000068">
    <property type="protein sequence ID" value="MEX6430647.1"/>
    <property type="molecule type" value="Genomic_DNA"/>
</dbReference>
<organism evidence="1 2">
    <name type="scientific">Ferrimicrobium acidiphilum</name>
    <dbReference type="NCBI Taxonomy" id="121039"/>
    <lineage>
        <taxon>Bacteria</taxon>
        <taxon>Bacillati</taxon>
        <taxon>Actinomycetota</taxon>
        <taxon>Acidimicrobiia</taxon>
        <taxon>Acidimicrobiales</taxon>
        <taxon>Acidimicrobiaceae</taxon>
        <taxon>Ferrimicrobium</taxon>
    </lineage>
</organism>
<accession>A0ABV3Y523</accession>
<name>A0ABV3Y523_9ACTN</name>
<gene>
    <name evidence="1" type="ORF">AB6A68_12500</name>
</gene>
<proteinExistence type="predicted"/>
<sequence length="413" mass="42731">MRLRRTSSIVMLILATVVVVGAVLVVSDSQLHGAGTGAAAHPDSGPPKLEVTSASSFSTSSTALATPSNFTCEASLCIVATSDLSGQNYKLWVHHTGQAVFSRIPLPPGPAPFVGGLACRSLQTCYALVNPSPSGTKAALLVTDNAGLSWGRLNLGSHFRPASVGCLSDGACWVSGAAGGDPEVLVSIRQSIGWSPLRLPNEPSGAANQVSCATAANCIDVVALPSAMAESQEALRGSLVAGFTTILSPALTEPQDQASCDSTDCYFNQAFGQGTSRQIRITSIADNGTVSALAATKSPNTFIQRLTCSSARCMVIARTQKSTSSFWAVGSSIAPVQVPKGLNVDSPSLDCVNTSPTCLLTLGPPGLGLPSIYLTTLHRTRLQLGHPVQLPTNAKATFAPFDSQLVLKQAKRD</sequence>
<keyword evidence="2" id="KW-1185">Reference proteome</keyword>
<evidence type="ECO:0000313" key="1">
    <source>
        <dbReference type="EMBL" id="MEX6430647.1"/>
    </source>
</evidence>